<dbReference type="EMBL" id="CAESAM010000050">
    <property type="protein sequence ID" value="CAB4339594.1"/>
    <property type="molecule type" value="Genomic_DNA"/>
</dbReference>
<dbReference type="EMBL" id="CAFAAW010000008">
    <property type="protein sequence ID" value="CAB4804061.1"/>
    <property type="molecule type" value="Genomic_DNA"/>
</dbReference>
<gene>
    <name evidence="9" type="ORF">UFOPK1509_00312</name>
    <name evidence="10" type="ORF">UFOPK1854_00042</name>
    <name evidence="11" type="ORF">UFOPK2252_00314</name>
    <name evidence="12" type="ORF">UFOPK2592_00383</name>
    <name evidence="13" type="ORF">UFOPK3120_00161</name>
    <name evidence="14" type="ORF">UFOPK3935_00576</name>
    <name evidence="8" type="ORF">UFOPK4171_00642</name>
    <name evidence="15" type="ORF">UFOPK4442_00534</name>
</gene>
<feature type="transmembrane region" description="Helical" evidence="7">
    <location>
        <begin position="105"/>
        <end position="127"/>
    </location>
</feature>
<evidence type="ECO:0000256" key="6">
    <source>
        <dbReference type="ARBA" id="ARBA00023136"/>
    </source>
</evidence>
<evidence type="ECO:0000313" key="15">
    <source>
        <dbReference type="EMBL" id="CAB5149272.1"/>
    </source>
</evidence>
<feature type="transmembrane region" description="Helical" evidence="7">
    <location>
        <begin position="171"/>
        <end position="190"/>
    </location>
</feature>
<evidence type="ECO:0000313" key="8">
    <source>
        <dbReference type="EMBL" id="CAB4339594.1"/>
    </source>
</evidence>
<evidence type="ECO:0000313" key="11">
    <source>
        <dbReference type="EMBL" id="CAB4650639.1"/>
    </source>
</evidence>
<dbReference type="PANTHER" id="PTHR23517:SF2">
    <property type="entry name" value="MULTIDRUG RESISTANCE PROTEIN MDTH"/>
    <property type="match status" value="1"/>
</dbReference>
<proteinExistence type="predicted"/>
<dbReference type="PANTHER" id="PTHR23517">
    <property type="entry name" value="RESISTANCE PROTEIN MDTM, PUTATIVE-RELATED-RELATED"/>
    <property type="match status" value="1"/>
</dbReference>
<dbReference type="AlphaFoldDB" id="A0A6J7MCI8"/>
<dbReference type="EMBL" id="CAEZXU010000016">
    <property type="protein sequence ID" value="CAB4694111.1"/>
    <property type="molecule type" value="Genomic_DNA"/>
</dbReference>
<dbReference type="InterPro" id="IPR050171">
    <property type="entry name" value="MFS_Transporters"/>
</dbReference>
<dbReference type="SUPFAM" id="SSF103473">
    <property type="entry name" value="MFS general substrate transporter"/>
    <property type="match status" value="1"/>
</dbReference>
<keyword evidence="2" id="KW-0813">Transport</keyword>
<keyword evidence="6 7" id="KW-0472">Membrane</keyword>
<comment type="subcellular location">
    <subcellularLocation>
        <location evidence="1">Cell membrane</location>
        <topology evidence="1">Multi-pass membrane protein</topology>
    </subcellularLocation>
</comment>
<dbReference type="EMBL" id="CAEZUT010000003">
    <property type="protein sequence ID" value="CAB4602617.1"/>
    <property type="molecule type" value="Genomic_DNA"/>
</dbReference>
<feature type="transmembrane region" description="Helical" evidence="7">
    <location>
        <begin position="82"/>
        <end position="99"/>
    </location>
</feature>
<feature type="transmembrane region" description="Helical" evidence="7">
    <location>
        <begin position="147"/>
        <end position="165"/>
    </location>
</feature>
<evidence type="ECO:0000256" key="4">
    <source>
        <dbReference type="ARBA" id="ARBA00022692"/>
    </source>
</evidence>
<feature type="transmembrane region" description="Helical" evidence="7">
    <location>
        <begin position="364"/>
        <end position="391"/>
    </location>
</feature>
<dbReference type="EMBL" id="CAFBOH010000059">
    <property type="protein sequence ID" value="CAB4978611.1"/>
    <property type="molecule type" value="Genomic_DNA"/>
</dbReference>
<protein>
    <submittedName>
        <fullName evidence="14">Unannotated protein</fullName>
    </submittedName>
</protein>
<feature type="transmembrane region" description="Helical" evidence="7">
    <location>
        <begin position="248"/>
        <end position="267"/>
    </location>
</feature>
<evidence type="ECO:0000313" key="12">
    <source>
        <dbReference type="EMBL" id="CAB4694111.1"/>
    </source>
</evidence>
<keyword evidence="5 7" id="KW-1133">Transmembrane helix</keyword>
<organism evidence="14">
    <name type="scientific">freshwater metagenome</name>
    <dbReference type="NCBI Taxonomy" id="449393"/>
    <lineage>
        <taxon>unclassified sequences</taxon>
        <taxon>metagenomes</taxon>
        <taxon>ecological metagenomes</taxon>
    </lineage>
</organism>
<dbReference type="GO" id="GO:0022857">
    <property type="term" value="F:transmembrane transporter activity"/>
    <property type="evidence" value="ECO:0007669"/>
    <property type="project" value="InterPro"/>
</dbReference>
<evidence type="ECO:0000313" key="9">
    <source>
        <dbReference type="EMBL" id="CAB4550977.1"/>
    </source>
</evidence>
<evidence type="ECO:0000256" key="3">
    <source>
        <dbReference type="ARBA" id="ARBA00022475"/>
    </source>
</evidence>
<dbReference type="Gene3D" id="1.20.1250.20">
    <property type="entry name" value="MFS general substrate transporter like domains"/>
    <property type="match status" value="1"/>
</dbReference>
<evidence type="ECO:0000256" key="1">
    <source>
        <dbReference type="ARBA" id="ARBA00004651"/>
    </source>
</evidence>
<reference evidence="14" key="1">
    <citation type="submission" date="2020-05" db="EMBL/GenBank/DDBJ databases">
        <authorList>
            <person name="Chiriac C."/>
            <person name="Salcher M."/>
            <person name="Ghai R."/>
            <person name="Kavagutti S V."/>
        </authorList>
    </citation>
    <scope>NUCLEOTIDE SEQUENCE</scope>
</reference>
<feature type="transmembrane region" description="Helical" evidence="7">
    <location>
        <begin position="218"/>
        <end position="242"/>
    </location>
</feature>
<evidence type="ECO:0000256" key="5">
    <source>
        <dbReference type="ARBA" id="ARBA00022989"/>
    </source>
</evidence>
<keyword evidence="3" id="KW-1003">Cell membrane</keyword>
<dbReference type="GO" id="GO:0005886">
    <property type="term" value="C:plasma membrane"/>
    <property type="evidence" value="ECO:0007669"/>
    <property type="project" value="UniProtKB-SubCell"/>
</dbReference>
<name>A0A6J7MCI8_9ZZZZ</name>
<feature type="transmembrane region" description="Helical" evidence="7">
    <location>
        <begin position="288"/>
        <end position="321"/>
    </location>
</feature>
<feature type="transmembrane region" description="Helical" evidence="7">
    <location>
        <begin position="21"/>
        <end position="46"/>
    </location>
</feature>
<dbReference type="InterPro" id="IPR011701">
    <property type="entry name" value="MFS"/>
</dbReference>
<dbReference type="InterPro" id="IPR036259">
    <property type="entry name" value="MFS_trans_sf"/>
</dbReference>
<dbReference type="EMBL" id="CAEZWN010000017">
    <property type="protein sequence ID" value="CAB4650639.1"/>
    <property type="molecule type" value="Genomic_DNA"/>
</dbReference>
<evidence type="ECO:0000256" key="7">
    <source>
        <dbReference type="SAM" id="Phobius"/>
    </source>
</evidence>
<dbReference type="EMBL" id="CAEZSY010000028">
    <property type="protein sequence ID" value="CAB4550977.1"/>
    <property type="molecule type" value="Genomic_DNA"/>
</dbReference>
<feature type="transmembrane region" description="Helical" evidence="7">
    <location>
        <begin position="52"/>
        <end position="70"/>
    </location>
</feature>
<evidence type="ECO:0000256" key="2">
    <source>
        <dbReference type="ARBA" id="ARBA00022448"/>
    </source>
</evidence>
<dbReference type="EMBL" id="CAFBSA010000085">
    <property type="protein sequence ID" value="CAB5149272.1"/>
    <property type="molecule type" value="Genomic_DNA"/>
</dbReference>
<evidence type="ECO:0000313" key="13">
    <source>
        <dbReference type="EMBL" id="CAB4804061.1"/>
    </source>
</evidence>
<dbReference type="Pfam" id="PF07690">
    <property type="entry name" value="MFS_1"/>
    <property type="match status" value="1"/>
</dbReference>
<evidence type="ECO:0000313" key="14">
    <source>
        <dbReference type="EMBL" id="CAB4978611.1"/>
    </source>
</evidence>
<accession>A0A6J7MCI8</accession>
<keyword evidence="4 7" id="KW-0812">Transmembrane</keyword>
<sequence>MLKQVITNVISPDPRVRRITLATFISTFGNGLFMTTGIIYFSLIVGLGAQKVALAFSLSGALSLILSIPTGHIIDRFPPRRIAVLSLIAQGAASAALIFTKNWWLLLLLLSLDSIFEGFGQTSRMAVIARMGEGEERVIIRAYTRAVTNLGIAFGTVVAGIALAINTETAYKIMIAVDALTFLVAALAYMRVEKFDASLQAHEKFDWSILKDYRYIKAMILSGLMSMHFILQNVAIPVWVVTETNAPRWWVSVIMLINTIAVVLFQVRMSKGINDVDAAAKQFQKAGFYIAIACLFYGLAKGVSPILGATLLVLAMLVHVVGELMASTGSWSIAFELADQNRQGAYQGLWRMGFGTMNVIGPSLVIFLAIGLGQIGWVIMAIYFALVGLFMKRVVVN</sequence>
<evidence type="ECO:0000313" key="10">
    <source>
        <dbReference type="EMBL" id="CAB4602617.1"/>
    </source>
</evidence>